<keyword evidence="1" id="KW-1133">Transmembrane helix</keyword>
<dbReference type="EMBL" id="LC738873">
    <property type="protein sequence ID" value="BDT62279.1"/>
    <property type="molecule type" value="Genomic_DNA"/>
</dbReference>
<evidence type="ECO:0000256" key="1">
    <source>
        <dbReference type="SAM" id="Phobius"/>
    </source>
</evidence>
<organism evidence="2">
    <name type="scientific">Penaeus semisulcatus majanivirus</name>
    <dbReference type="NCBI Taxonomy" id="2984274"/>
    <lineage>
        <taxon>Viruses</taxon>
        <taxon>Viruses incertae sedis</taxon>
        <taxon>Naldaviricetes</taxon>
        <taxon>Nimaviridae</taxon>
    </lineage>
</organism>
<proteinExistence type="predicted"/>
<keyword evidence="1" id="KW-0472">Membrane</keyword>
<sequence length="90" mass="9959">MKNIIQVTVSIFIYHIRLCSSCLDGIYKRINMEIWSIAVIILCAIILSSVPALHSIVTAWLAMVVYRGGLVILPVEDDHKKTASNSSDAD</sequence>
<reference evidence="2" key="1">
    <citation type="submission" date="2022-10" db="EMBL/GenBank/DDBJ databases">
        <title>Genome sequences of endogenous nimaviruses in decapod crustaceans.</title>
        <authorList>
            <person name="Kawato S."/>
            <person name="Nozaki R."/>
            <person name="Kondo H."/>
            <person name="Hirono I."/>
        </authorList>
    </citation>
    <scope>NUCLEOTIDE SEQUENCE</scope>
    <source>
        <strain evidence="2">Kagawa2020</strain>
    </source>
</reference>
<keyword evidence="1" id="KW-0812">Transmembrane</keyword>
<name>A0A9C7C847_9VIRU</name>
<accession>A0A9C7C847</accession>
<protein>
    <submittedName>
        <fullName evidence="2">Uncharacterized protein</fullName>
    </submittedName>
</protein>
<feature type="transmembrane region" description="Helical" evidence="1">
    <location>
        <begin position="34"/>
        <end position="53"/>
    </location>
</feature>
<evidence type="ECO:0000313" key="2">
    <source>
        <dbReference type="EMBL" id="BDT62279.1"/>
    </source>
</evidence>